<evidence type="ECO:0000313" key="3">
    <source>
        <dbReference type="Proteomes" id="UP000199729"/>
    </source>
</evidence>
<dbReference type="InterPro" id="IPR038309">
    <property type="entry name" value="Rsd/AlgQ_sf"/>
</dbReference>
<dbReference type="KEGG" id="vff:VITFI_CDS0157"/>
<organism evidence="2 3">
    <name type="scientific">Vitreoscilla filiformis</name>
    <dbReference type="NCBI Taxonomy" id="63"/>
    <lineage>
        <taxon>Bacteria</taxon>
        <taxon>Pseudomonadati</taxon>
        <taxon>Pseudomonadota</taxon>
        <taxon>Betaproteobacteria</taxon>
        <taxon>Neisseriales</taxon>
        <taxon>Neisseriaceae</taxon>
        <taxon>Vitreoscilla</taxon>
    </lineage>
</organism>
<reference evidence="2 3" key="1">
    <citation type="submission" date="2017-07" db="EMBL/GenBank/DDBJ databases">
        <title>Complete Genome Sequence of the cosmetic ferment Vitreoscilla filiformis (ATCC15551).</title>
        <authorList>
            <person name="Contreras S."/>
            <person name="Sagory-Zalkind P."/>
            <person name="Blanquart H."/>
            <person name="Iltis A."/>
            <person name="Morand S.C."/>
        </authorList>
    </citation>
    <scope>NUCLEOTIDE SEQUENCE [LARGE SCALE GENOMIC DNA]</scope>
    <source>
        <strain evidence="2 3">ATCC 15551</strain>
    </source>
</reference>
<dbReference type="Proteomes" id="UP000199729">
    <property type="component" value="Chromosome"/>
</dbReference>
<dbReference type="Pfam" id="PF01814">
    <property type="entry name" value="Hemerythrin"/>
    <property type="match status" value="1"/>
</dbReference>
<keyword evidence="3" id="KW-1185">Reference proteome</keyword>
<proteinExistence type="predicted"/>
<evidence type="ECO:0000313" key="2">
    <source>
        <dbReference type="EMBL" id="ASM75936.1"/>
    </source>
</evidence>
<protein>
    <submittedName>
        <fullName evidence="2">Hemerythrin</fullName>
    </submittedName>
</protein>
<feature type="domain" description="Hemerythrin-like" evidence="1">
    <location>
        <begin position="13"/>
        <end position="140"/>
    </location>
</feature>
<evidence type="ECO:0000259" key="1">
    <source>
        <dbReference type="Pfam" id="PF01814"/>
    </source>
</evidence>
<dbReference type="Gene3D" id="1.20.120.1370">
    <property type="entry name" value="Regulator of RNA polymerase sigma(70) subunit, domain 4"/>
    <property type="match status" value="1"/>
</dbReference>
<name>A0A221KAA2_VITFI</name>
<accession>A0A221KAA2</accession>
<dbReference type="AlphaFoldDB" id="A0A221KAA2"/>
<dbReference type="EMBL" id="CP022423">
    <property type="protein sequence ID" value="ASM75936.1"/>
    <property type="molecule type" value="Genomic_DNA"/>
</dbReference>
<sequence length="158" mass="17609">MAPGTNIAYHPELIEQLRRDHLSLLGLLASMEEASLAGDMPAALSQLHTLKRELQAHVLLEKVRLYVYLDHQLSTNDPSRALVKQMRHRISAVANTVGAFVDHYRTSAHESALTFMGELESIAQLLVSHIQEEEDLLYPLYRPAQEATTVSRQSPSAG</sequence>
<dbReference type="InterPro" id="IPR012312">
    <property type="entry name" value="Hemerythrin-like"/>
</dbReference>
<gene>
    <name evidence="2" type="ORF">VITFI_CDS0157</name>
</gene>